<dbReference type="Proteomes" id="UP001165423">
    <property type="component" value="Unassembled WGS sequence"/>
</dbReference>
<dbReference type="InterPro" id="IPR041966">
    <property type="entry name" value="LOTUS-like"/>
</dbReference>
<gene>
    <name evidence="2" type="ORF">MQC88_01375</name>
</gene>
<dbReference type="EMBL" id="JALGCL010000001">
    <property type="protein sequence ID" value="MCJ0824623.1"/>
    <property type="molecule type" value="Genomic_DNA"/>
</dbReference>
<keyword evidence="3" id="KW-1185">Reference proteome</keyword>
<comment type="caution">
    <text evidence="2">The sequence shown here is derived from an EMBL/GenBank/DDBJ whole genome shotgun (WGS) entry which is preliminary data.</text>
</comment>
<organism evidence="2 3">
    <name type="scientific">Cognatiluteimonas sedimenti</name>
    <dbReference type="NCBI Taxonomy" id="2927791"/>
    <lineage>
        <taxon>Bacteria</taxon>
        <taxon>Pseudomonadati</taxon>
        <taxon>Pseudomonadota</taxon>
        <taxon>Gammaproteobacteria</taxon>
        <taxon>Lysobacterales</taxon>
        <taxon>Lysobacteraceae</taxon>
        <taxon>Cognatiluteimonas</taxon>
    </lineage>
</organism>
<dbReference type="PANTHER" id="PTHR35811">
    <property type="entry name" value="SLR1870 PROTEIN"/>
    <property type="match status" value="1"/>
</dbReference>
<dbReference type="RefSeq" id="WP_243318535.1">
    <property type="nucleotide sequence ID" value="NZ_JALGCL010000001.1"/>
</dbReference>
<proteinExistence type="predicted"/>
<dbReference type="Gene3D" id="3.30.420.610">
    <property type="entry name" value="LOTUS domain-like"/>
    <property type="match status" value="1"/>
</dbReference>
<evidence type="ECO:0000259" key="1">
    <source>
        <dbReference type="PROSITE" id="PS51644"/>
    </source>
</evidence>
<protein>
    <submittedName>
        <fullName evidence="2">NYN domain-containing protein</fullName>
    </submittedName>
</protein>
<accession>A0ABT0A0W9</accession>
<evidence type="ECO:0000313" key="3">
    <source>
        <dbReference type="Proteomes" id="UP001165423"/>
    </source>
</evidence>
<dbReference type="InterPro" id="IPR021139">
    <property type="entry name" value="NYN"/>
</dbReference>
<feature type="domain" description="HTH OST-type" evidence="1">
    <location>
        <begin position="174"/>
        <end position="253"/>
    </location>
</feature>
<dbReference type="CDD" id="cd11297">
    <property type="entry name" value="PIN_LabA-like_N_1"/>
    <property type="match status" value="1"/>
</dbReference>
<dbReference type="CDD" id="cd10146">
    <property type="entry name" value="LabA_like_C"/>
    <property type="match status" value="1"/>
</dbReference>
<reference evidence="2 3" key="1">
    <citation type="submission" date="2022-03" db="EMBL/GenBank/DDBJ databases">
        <title>Luteimonas soily sp. nov., a novel bacterium isolated from the soil.</title>
        <authorList>
            <person name="Zhang X."/>
        </authorList>
    </citation>
    <scope>NUCLEOTIDE SEQUENCE [LARGE SCALE GENOMIC DNA]</scope>
    <source>
        <strain evidence="2 3">50</strain>
    </source>
</reference>
<evidence type="ECO:0000313" key="2">
    <source>
        <dbReference type="EMBL" id="MCJ0824623.1"/>
    </source>
</evidence>
<dbReference type="PANTHER" id="PTHR35811:SF1">
    <property type="entry name" value="HTH OST-TYPE DOMAIN-CONTAINING PROTEIN"/>
    <property type="match status" value="1"/>
</dbReference>
<dbReference type="Gene3D" id="3.40.50.1010">
    <property type="entry name" value="5'-nuclease"/>
    <property type="match status" value="1"/>
</dbReference>
<sequence length="253" mass="27555">MASSPDREDRLAILIDADNSNPARLPQLLAEIAKFGNASVRRAYGNWTSGHLGGWKSGLLTHSIQPIQQFNYTTGKNATDSALIIDAMDLLYSGHLDGFCIVSSDSDFTRLAARIREQGLTVYGFGERKTPQAFVAACDKFIYTENLGVEDDIEEGGTGKSGKPQPRKPVQLKRDRKLDALLHEAVDAAADDSGWAHLGAVGSNLVRLASDFDPRSYGFRKLKDLVAAHPGYLVEERASADGKTGTIYLRSKK</sequence>
<dbReference type="InterPro" id="IPR025605">
    <property type="entry name" value="OST-HTH/LOTUS_dom"/>
</dbReference>
<dbReference type="PROSITE" id="PS51644">
    <property type="entry name" value="HTH_OST"/>
    <property type="match status" value="1"/>
</dbReference>
<dbReference type="Pfam" id="PF01936">
    <property type="entry name" value="NYN"/>
    <property type="match status" value="1"/>
</dbReference>
<dbReference type="Pfam" id="PF12872">
    <property type="entry name" value="OST-HTH"/>
    <property type="match status" value="1"/>
</dbReference>
<name>A0ABT0A0W9_9GAMM</name>